<dbReference type="InterPro" id="IPR003870">
    <property type="entry name" value="DUF222"/>
</dbReference>
<evidence type="ECO:0000313" key="4">
    <source>
        <dbReference type="Proteomes" id="UP000199681"/>
    </source>
</evidence>
<organism evidence="3 4">
    <name type="scientific">Cryobacterium levicorallinum</name>
    <dbReference type="NCBI Taxonomy" id="995038"/>
    <lineage>
        <taxon>Bacteria</taxon>
        <taxon>Bacillati</taxon>
        <taxon>Actinomycetota</taxon>
        <taxon>Actinomycetes</taxon>
        <taxon>Micrococcales</taxon>
        <taxon>Microbacteriaceae</taxon>
        <taxon>Cryobacterium</taxon>
    </lineage>
</organism>
<name>A0ABY1EHS8_9MICO</name>
<sequence>MERTPLGLPVPARYSVIADGLVSGDLGVESAEIIATALTALQGRVGPDDLDRVERALVASATGAITPETAGLPGAGIRFAPDMLRAQAMEWQGRLDPDGAAPGDDVVEAKSTLTFGVLRNGLYPLRADVTAELRGVMDTLFDTYLSARSRTPIFLPTELLESRNKPELDGIDGIDGVESIPGSATFGTEPFSADPFTGDPRFDGDRRTAGEKRADILRAILEAAARDPKTPTMGGAVPTVMVHINAVDLDQGRGVGWIDGIEAPVSFRRVQELICAGGYQQALFGENGDVLYLGDKIRCFTAKQRAAIAARDGGCIIPG</sequence>
<dbReference type="Proteomes" id="UP000199681">
    <property type="component" value="Unassembled WGS sequence"/>
</dbReference>
<reference evidence="3 4" key="1">
    <citation type="submission" date="2016-10" db="EMBL/GenBank/DDBJ databases">
        <authorList>
            <person name="Varghese N."/>
            <person name="Submissions S."/>
        </authorList>
    </citation>
    <scope>NUCLEOTIDE SEQUENCE [LARGE SCALE GENOMIC DNA]</scope>
    <source>
        <strain evidence="3 4">GMCC 1.11211</strain>
    </source>
</reference>
<protein>
    <recommendedName>
        <fullName evidence="2">DUF222 domain-containing protein</fullName>
    </recommendedName>
</protein>
<evidence type="ECO:0000259" key="2">
    <source>
        <dbReference type="Pfam" id="PF02720"/>
    </source>
</evidence>
<feature type="region of interest" description="Disordered" evidence="1">
    <location>
        <begin position="185"/>
        <end position="207"/>
    </location>
</feature>
<dbReference type="EMBL" id="FOPW01000021">
    <property type="protein sequence ID" value="SFH90505.1"/>
    <property type="molecule type" value="Genomic_DNA"/>
</dbReference>
<accession>A0ABY1EHS8</accession>
<evidence type="ECO:0000313" key="3">
    <source>
        <dbReference type="EMBL" id="SFH90505.1"/>
    </source>
</evidence>
<comment type="caution">
    <text evidence="3">The sequence shown here is derived from an EMBL/GenBank/DDBJ whole genome shotgun (WGS) entry which is preliminary data.</text>
</comment>
<feature type="domain" description="DUF222" evidence="2">
    <location>
        <begin position="11"/>
        <end position="312"/>
    </location>
</feature>
<keyword evidence="4" id="KW-1185">Reference proteome</keyword>
<proteinExistence type="predicted"/>
<dbReference type="RefSeq" id="WP_139226681.1">
    <property type="nucleotide sequence ID" value="NZ_FOPW01000021.1"/>
</dbReference>
<evidence type="ECO:0000256" key="1">
    <source>
        <dbReference type="SAM" id="MobiDB-lite"/>
    </source>
</evidence>
<feature type="non-terminal residue" evidence="3">
    <location>
        <position position="319"/>
    </location>
</feature>
<gene>
    <name evidence="3" type="ORF">SAMN05216274_1211</name>
</gene>
<dbReference type="Pfam" id="PF02720">
    <property type="entry name" value="DUF222"/>
    <property type="match status" value="1"/>
</dbReference>